<dbReference type="InterPro" id="IPR027417">
    <property type="entry name" value="P-loop_NTPase"/>
</dbReference>
<dbReference type="RefSeq" id="WP_187683348.1">
    <property type="nucleotide sequence ID" value="NZ_AP023396.1"/>
</dbReference>
<dbReference type="PANTHER" id="PTHR30121:SF6">
    <property type="entry name" value="SLR6007 PROTEIN"/>
    <property type="match status" value="1"/>
</dbReference>
<dbReference type="EMBL" id="AP023396">
    <property type="protein sequence ID" value="BCK56233.1"/>
    <property type="molecule type" value="Genomic_DNA"/>
</dbReference>
<dbReference type="Proteomes" id="UP000516173">
    <property type="component" value="Chromosome"/>
</dbReference>
<organism evidence="2 3">
    <name type="scientific">Nocardia wallacei</name>
    <dbReference type="NCBI Taxonomy" id="480035"/>
    <lineage>
        <taxon>Bacteria</taxon>
        <taxon>Bacillati</taxon>
        <taxon>Actinomycetota</taxon>
        <taxon>Actinomycetes</taxon>
        <taxon>Mycobacteriales</taxon>
        <taxon>Nocardiaceae</taxon>
        <taxon>Nocardia</taxon>
    </lineage>
</organism>
<feature type="domain" description="Helicase HerA central" evidence="1">
    <location>
        <begin position="331"/>
        <end position="399"/>
    </location>
</feature>
<dbReference type="Gene3D" id="3.40.50.300">
    <property type="entry name" value="P-loop containing nucleotide triphosphate hydrolases"/>
    <property type="match status" value="2"/>
</dbReference>
<sequence length="940" mass="102690">MLSGLRFHQLLAIPTSQPGADEPARNQSARPWAAVFAALTAAHPALASVDGASLAVAWDRVGDDRRIRVLVGGRLQFPAVSTRNGRTTVMFPPGAVGCEMDTETIAAQWKALPVWLRCTGRPDALWLQVPGEGARTRRGGFEDYVTHLPGRFVWLVVAAPVRTEEVDAELAALEVQLPRLRARDDSEPARVAVRRGELRYRELSRAHGTGLWRVHVLVGGDDLTATRTTAALLCNAADLDDLPYTLTPHPQTGDAEEVWRTPVVAGEDSSPFLCDTELLAALARPPRQELPGIRMVETAGFDLTPENEGDIDLGSVLGAADEPVHRFSVTRETLNRHTLVAGATGSGKSQTVRHLLEQLHTLGVPWLVIEPAKAEYAAMAGRTGAPVAVIRPGDPDAVPVGMNPLEPEPGFPLQTHVDLVRALFLAAFDAVEPFPQVLSHALIRCYTDLGWDLVLSEPRIPGRSPRYPKLGDLQQTALEVVDAIGYGREVADNVRGFIDVRLAALRLGTPGRFFDGGYRLDISALLNADTVIEIEDVGTDTDKAFLIGVVLIRIAEHLRIHRNETSAGTYRLAHVTVIEEAHRLLRRAEPGSPTAHAVELFTALLAEIRAYGEGIVVAEQIPTKITPDIVKNTALKIVHRLPAADDRDLVGTTMNLDSQQSRHVVSLPPGRAVAFTDGMDRPIRIDIPLGEEREARGSAPAPAVLPPPREPLLLLRDLNRAHRLAEDPRLVLWIELTLIAHLVGRTVPRPDPAWLSTWRGQANPAITDEAVHHLVRTAVDRRGPGLSQYFPPEHLTEHLSTIATTALRGAPQRCCKDDETCWQAGRYRWSDVEEALQNPQLPQQCPHPDTNAWAARGLRLTGTTLPEQREQLRAHPDSWADPAIITGPAPTLLSLTIDQLSRAATTEQRLQHATTHLHGLTRWPLALLEPHNASGAQNDS</sequence>
<name>A0A7G1KPW6_9NOCA</name>
<proteinExistence type="predicted"/>
<dbReference type="SUPFAM" id="SSF52540">
    <property type="entry name" value="P-loop containing nucleoside triphosphate hydrolases"/>
    <property type="match status" value="1"/>
</dbReference>
<keyword evidence="3" id="KW-1185">Reference proteome</keyword>
<dbReference type="Pfam" id="PF01935">
    <property type="entry name" value="DUF87"/>
    <property type="match status" value="1"/>
</dbReference>
<dbReference type="AlphaFoldDB" id="A0A7G1KPW6"/>
<dbReference type="GeneID" id="80348497"/>
<dbReference type="InterPro" id="IPR002789">
    <property type="entry name" value="HerA_central"/>
</dbReference>
<protein>
    <recommendedName>
        <fullName evidence="1">Helicase HerA central domain-containing protein</fullName>
    </recommendedName>
</protein>
<evidence type="ECO:0000313" key="2">
    <source>
        <dbReference type="EMBL" id="BCK56233.1"/>
    </source>
</evidence>
<dbReference type="InterPro" id="IPR051162">
    <property type="entry name" value="T4SS_component"/>
</dbReference>
<accession>A0A7G1KPW6</accession>
<evidence type="ECO:0000259" key="1">
    <source>
        <dbReference type="Pfam" id="PF01935"/>
    </source>
</evidence>
<dbReference type="PANTHER" id="PTHR30121">
    <property type="entry name" value="UNCHARACTERIZED PROTEIN YJGR-RELATED"/>
    <property type="match status" value="1"/>
</dbReference>
<gene>
    <name evidence="2" type="ORF">NWFMUON74_40050</name>
</gene>
<dbReference type="KEGG" id="nwl:NWFMUON74_40050"/>
<evidence type="ECO:0000313" key="3">
    <source>
        <dbReference type="Proteomes" id="UP000516173"/>
    </source>
</evidence>
<reference evidence="2 3" key="1">
    <citation type="submission" date="2020-08" db="EMBL/GenBank/DDBJ databases">
        <title>Genome Sequencing of Nocardia wallacei strain FMUON74 and assembly.</title>
        <authorList>
            <person name="Toyokawa M."/>
            <person name="Uesaka K."/>
        </authorList>
    </citation>
    <scope>NUCLEOTIDE SEQUENCE [LARGE SCALE GENOMIC DNA]</scope>
    <source>
        <strain evidence="2 3">FMUON74</strain>
    </source>
</reference>